<dbReference type="AlphaFoldDB" id="A0A1F5SHN9"/>
<proteinExistence type="predicted"/>
<dbReference type="Proteomes" id="UP000178367">
    <property type="component" value="Unassembled WGS sequence"/>
</dbReference>
<dbReference type="GO" id="GO:0031419">
    <property type="term" value="F:cobalamin binding"/>
    <property type="evidence" value="ECO:0007669"/>
    <property type="project" value="InterPro"/>
</dbReference>
<dbReference type="GO" id="GO:0046872">
    <property type="term" value="F:metal ion binding"/>
    <property type="evidence" value="ECO:0007669"/>
    <property type="project" value="UniProtKB-KW"/>
</dbReference>
<comment type="caution">
    <text evidence="8">The sequence shown here is derived from an EMBL/GenBank/DDBJ whole genome shotgun (WGS) entry which is preliminary data.</text>
</comment>
<evidence type="ECO:0000259" key="7">
    <source>
        <dbReference type="PROSITE" id="PS51918"/>
    </source>
</evidence>
<evidence type="ECO:0000256" key="4">
    <source>
        <dbReference type="ARBA" id="ARBA00023004"/>
    </source>
</evidence>
<dbReference type="InterPro" id="IPR007197">
    <property type="entry name" value="rSAM"/>
</dbReference>
<evidence type="ECO:0000313" key="8">
    <source>
        <dbReference type="EMBL" id="OGF26056.1"/>
    </source>
</evidence>
<evidence type="ECO:0000259" key="6">
    <source>
        <dbReference type="PROSITE" id="PS51332"/>
    </source>
</evidence>
<dbReference type="PROSITE" id="PS51332">
    <property type="entry name" value="B12_BINDING"/>
    <property type="match status" value="1"/>
</dbReference>
<evidence type="ECO:0000256" key="5">
    <source>
        <dbReference type="ARBA" id="ARBA00023014"/>
    </source>
</evidence>
<reference evidence="8 9" key="1">
    <citation type="journal article" date="2016" name="Nat. Commun.">
        <title>Thousands of microbial genomes shed light on interconnected biogeochemical processes in an aquifer system.</title>
        <authorList>
            <person name="Anantharaman K."/>
            <person name="Brown C.T."/>
            <person name="Hug L.A."/>
            <person name="Sharon I."/>
            <person name="Castelle C.J."/>
            <person name="Probst A.J."/>
            <person name="Thomas B.C."/>
            <person name="Singh A."/>
            <person name="Wilkins M.J."/>
            <person name="Karaoz U."/>
            <person name="Brodie E.L."/>
            <person name="Williams K.H."/>
            <person name="Hubbard S.S."/>
            <person name="Banfield J.F."/>
        </authorList>
    </citation>
    <scope>NUCLEOTIDE SEQUENCE [LARGE SCALE GENOMIC DNA]</scope>
</reference>
<dbReference type="Pfam" id="PF02310">
    <property type="entry name" value="B12-binding"/>
    <property type="match status" value="1"/>
</dbReference>
<evidence type="ECO:0000256" key="3">
    <source>
        <dbReference type="ARBA" id="ARBA00022723"/>
    </source>
</evidence>
<dbReference type="InterPro" id="IPR023404">
    <property type="entry name" value="rSAM_horseshoe"/>
</dbReference>
<keyword evidence="5" id="KW-0411">Iron-sulfur</keyword>
<organism evidence="8 9">
    <name type="scientific">Candidatus Falkowbacteria bacterium RIFOXYA2_FULL_47_19</name>
    <dbReference type="NCBI Taxonomy" id="1797994"/>
    <lineage>
        <taxon>Bacteria</taxon>
        <taxon>Candidatus Falkowiibacteriota</taxon>
    </lineage>
</organism>
<dbReference type="SMART" id="SM00729">
    <property type="entry name" value="Elp3"/>
    <property type="match status" value="1"/>
</dbReference>
<dbReference type="InterPro" id="IPR006638">
    <property type="entry name" value="Elp3/MiaA/NifB-like_rSAM"/>
</dbReference>
<dbReference type="PANTHER" id="PTHR43409">
    <property type="entry name" value="ANAEROBIC MAGNESIUM-PROTOPORPHYRIN IX MONOMETHYL ESTER CYCLASE-RELATED"/>
    <property type="match status" value="1"/>
</dbReference>
<dbReference type="CDD" id="cd01335">
    <property type="entry name" value="Radical_SAM"/>
    <property type="match status" value="1"/>
</dbReference>
<name>A0A1F5SHN9_9BACT</name>
<dbReference type="InterPro" id="IPR006158">
    <property type="entry name" value="Cobalamin-bd"/>
</dbReference>
<dbReference type="SUPFAM" id="SSF52242">
    <property type="entry name" value="Cobalamin (vitamin B12)-binding domain"/>
    <property type="match status" value="1"/>
</dbReference>
<feature type="domain" description="B12-binding" evidence="6">
    <location>
        <begin position="6"/>
        <end position="164"/>
    </location>
</feature>
<dbReference type="Gene3D" id="3.80.30.20">
    <property type="entry name" value="tm_1862 like domain"/>
    <property type="match status" value="1"/>
</dbReference>
<dbReference type="Pfam" id="PF04055">
    <property type="entry name" value="Radical_SAM"/>
    <property type="match status" value="1"/>
</dbReference>
<dbReference type="SFLD" id="SFLDS00029">
    <property type="entry name" value="Radical_SAM"/>
    <property type="match status" value="1"/>
</dbReference>
<keyword evidence="3" id="KW-0479">Metal-binding</keyword>
<protein>
    <submittedName>
        <fullName evidence="8">Uncharacterized protein</fullName>
    </submittedName>
</protein>
<dbReference type="GO" id="GO:0003824">
    <property type="term" value="F:catalytic activity"/>
    <property type="evidence" value="ECO:0007669"/>
    <property type="project" value="InterPro"/>
</dbReference>
<sequence length="500" mass="56519">MELFVNDKICLITPPSPFLLDERVFVHVGILKVASTLEQQGHPVDFLDLSGIDNYLEVVADYCKAYKTKVFGLTASTPQIPFAVKIAQEIRSIAPDCKIILGGPHVTLMNAASKGECRRGMEAGDRATQDIEKLKKIFDVLVCGDGELAIFEALKIKSGIIDADTRKSKFFLTNEQFSNLPLPARHLVDINSYHYTIEGKRSTSLIAQLGCPFQCSFCSGRNSPFLRHIRQRNSDSIIDEMRNLYKNYGFTGFMFYDDELNVNTGLVELLDKITDLQYELGEEFRLRGFVKAELFNEKQASAMYRAGFRWLLTGFESGDERILKNIKKKASVADNTRAVEIAKKYNLKVKALMSVGQAGESHKTIDNVKKWLLDVQPEDFDCTIITVYPGSPYFDDAIKKDDHYVYISDVTGDKLYQSAVDYHTELGYYKGDPDGGYISYVWTDHISAQELVKARDELEREVRAKLNLPFNQSGKGIKYEHSMGMGGADIPDYIFKKSYK</sequence>
<dbReference type="EMBL" id="MFGB01000017">
    <property type="protein sequence ID" value="OGF26056.1"/>
    <property type="molecule type" value="Genomic_DNA"/>
</dbReference>
<comment type="cofactor">
    <cofactor evidence="1">
        <name>[4Fe-4S] cluster</name>
        <dbReference type="ChEBI" id="CHEBI:49883"/>
    </cofactor>
</comment>
<gene>
    <name evidence="8" type="ORF">A2227_02455</name>
</gene>
<keyword evidence="4" id="KW-0408">Iron</keyword>
<dbReference type="GO" id="GO:0051539">
    <property type="term" value="F:4 iron, 4 sulfur cluster binding"/>
    <property type="evidence" value="ECO:0007669"/>
    <property type="project" value="UniProtKB-KW"/>
</dbReference>
<evidence type="ECO:0000256" key="2">
    <source>
        <dbReference type="ARBA" id="ARBA00022691"/>
    </source>
</evidence>
<evidence type="ECO:0000313" key="9">
    <source>
        <dbReference type="Proteomes" id="UP000178367"/>
    </source>
</evidence>
<dbReference type="SUPFAM" id="SSF102114">
    <property type="entry name" value="Radical SAM enzymes"/>
    <property type="match status" value="1"/>
</dbReference>
<dbReference type="InterPro" id="IPR034466">
    <property type="entry name" value="Methyltransferase_Class_B"/>
</dbReference>
<keyword evidence="2" id="KW-0949">S-adenosyl-L-methionine</keyword>
<dbReference type="PROSITE" id="PS51918">
    <property type="entry name" value="RADICAL_SAM"/>
    <property type="match status" value="1"/>
</dbReference>
<feature type="domain" description="Radical SAM core" evidence="7">
    <location>
        <begin position="197"/>
        <end position="425"/>
    </location>
</feature>
<dbReference type="STRING" id="1797994.A2227_02455"/>
<dbReference type="InterPro" id="IPR051198">
    <property type="entry name" value="BchE-like"/>
</dbReference>
<evidence type="ECO:0000256" key="1">
    <source>
        <dbReference type="ARBA" id="ARBA00001966"/>
    </source>
</evidence>
<dbReference type="InterPro" id="IPR058240">
    <property type="entry name" value="rSAM_sf"/>
</dbReference>
<dbReference type="SFLD" id="SFLDG01123">
    <property type="entry name" value="methyltransferase_(Class_B)"/>
    <property type="match status" value="1"/>
</dbReference>
<dbReference type="SFLD" id="SFLDG01082">
    <property type="entry name" value="B12-binding_domain_containing"/>
    <property type="match status" value="1"/>
</dbReference>
<accession>A0A1F5SHN9</accession>
<dbReference type="InterPro" id="IPR036724">
    <property type="entry name" value="Cobalamin-bd_sf"/>
</dbReference>
<dbReference type="Gene3D" id="3.40.50.280">
    <property type="entry name" value="Cobalamin-binding domain"/>
    <property type="match status" value="1"/>
</dbReference>